<accession>T1JZX8</accession>
<proteinExistence type="predicted"/>
<organism evidence="1 2">
    <name type="scientific">Tetranychus urticae</name>
    <name type="common">Two-spotted spider mite</name>
    <dbReference type="NCBI Taxonomy" id="32264"/>
    <lineage>
        <taxon>Eukaryota</taxon>
        <taxon>Metazoa</taxon>
        <taxon>Ecdysozoa</taxon>
        <taxon>Arthropoda</taxon>
        <taxon>Chelicerata</taxon>
        <taxon>Arachnida</taxon>
        <taxon>Acari</taxon>
        <taxon>Acariformes</taxon>
        <taxon>Trombidiformes</taxon>
        <taxon>Prostigmata</taxon>
        <taxon>Eleutherengona</taxon>
        <taxon>Raphignathae</taxon>
        <taxon>Tetranychoidea</taxon>
        <taxon>Tetranychidae</taxon>
        <taxon>Tetranychus</taxon>
    </lineage>
</organism>
<protein>
    <submittedName>
        <fullName evidence="1">Uncharacterized protein</fullName>
    </submittedName>
</protein>
<keyword evidence="2" id="KW-1185">Reference proteome</keyword>
<reference evidence="1" key="2">
    <citation type="submission" date="2015-06" db="UniProtKB">
        <authorList>
            <consortium name="EnsemblMetazoa"/>
        </authorList>
    </citation>
    <scope>IDENTIFICATION</scope>
</reference>
<dbReference type="AlphaFoldDB" id="T1JZX8"/>
<name>T1JZX8_TETUR</name>
<sequence>MYYVLFRSSSYRAYIQDGVKKIEKWCDLEKNTLIEYNGEMNIICYPQKDTKLFCFLPVEHVHWYNNPFDGHRIHACILKDVCYIITKSLTFLKCVTVDKIATKDYDFRHLQKDLELYGTDTF</sequence>
<evidence type="ECO:0000313" key="1">
    <source>
        <dbReference type="EnsemblMetazoa" id="tetur03g05650.1"/>
    </source>
</evidence>
<reference evidence="2" key="1">
    <citation type="submission" date="2011-08" db="EMBL/GenBank/DDBJ databases">
        <authorList>
            <person name="Rombauts S."/>
        </authorList>
    </citation>
    <scope>NUCLEOTIDE SEQUENCE</scope>
    <source>
        <strain evidence="2">London</strain>
    </source>
</reference>
<dbReference type="HOGENOM" id="CLU_2029627_0_0_1"/>
<evidence type="ECO:0000313" key="2">
    <source>
        <dbReference type="Proteomes" id="UP000015104"/>
    </source>
</evidence>
<dbReference type="EMBL" id="CAEY01001129">
    <property type="status" value="NOT_ANNOTATED_CDS"/>
    <property type="molecule type" value="Genomic_DNA"/>
</dbReference>
<dbReference type="EnsemblMetazoa" id="tetur03g05650.1">
    <property type="protein sequence ID" value="tetur03g05650.1"/>
    <property type="gene ID" value="tetur03g05650"/>
</dbReference>
<dbReference type="Proteomes" id="UP000015104">
    <property type="component" value="Unassembled WGS sequence"/>
</dbReference>